<protein>
    <submittedName>
        <fullName evidence="1">Uncharacterized protein</fullName>
    </submittedName>
</protein>
<keyword evidence="2" id="KW-1185">Reference proteome</keyword>
<sequence>MSDMLRLTPRFRKRVIELSFEEKAQLNTMIDLLIPSDKDFPAPSSLHLTDELLRHLQPNAEHKTTLLLNEKRLRTVLHELNLHAGGSFCLAGSEKQQVLMRNLEKREPAFFQALWSLVSHSYYALLATSWHSRVS</sequence>
<dbReference type="EMBL" id="BIFR01000001">
    <property type="protein sequence ID" value="GCE12255.1"/>
    <property type="molecule type" value="Genomic_DNA"/>
</dbReference>
<dbReference type="OrthoDB" id="161488at2"/>
<dbReference type="Proteomes" id="UP000287352">
    <property type="component" value="Unassembled WGS sequence"/>
</dbReference>
<evidence type="ECO:0000313" key="2">
    <source>
        <dbReference type="Proteomes" id="UP000287352"/>
    </source>
</evidence>
<comment type="caution">
    <text evidence="1">The sequence shown here is derived from an EMBL/GenBank/DDBJ whole genome shotgun (WGS) entry which is preliminary data.</text>
</comment>
<accession>A0A401ZZG8</accession>
<dbReference type="RefSeq" id="WP_126579892.1">
    <property type="nucleotide sequence ID" value="NZ_BIFR01000001.1"/>
</dbReference>
<gene>
    <name evidence="1" type="ORF">KTT_21140</name>
</gene>
<name>A0A401ZZG8_9CHLR</name>
<proteinExistence type="predicted"/>
<organism evidence="1 2">
    <name type="scientific">Tengunoibacter tsumagoiensis</name>
    <dbReference type="NCBI Taxonomy" id="2014871"/>
    <lineage>
        <taxon>Bacteria</taxon>
        <taxon>Bacillati</taxon>
        <taxon>Chloroflexota</taxon>
        <taxon>Ktedonobacteria</taxon>
        <taxon>Ktedonobacterales</taxon>
        <taxon>Dictyobacteraceae</taxon>
        <taxon>Tengunoibacter</taxon>
    </lineage>
</organism>
<dbReference type="AlphaFoldDB" id="A0A401ZZG8"/>
<evidence type="ECO:0000313" key="1">
    <source>
        <dbReference type="EMBL" id="GCE12255.1"/>
    </source>
</evidence>
<reference evidence="2" key="1">
    <citation type="submission" date="2018-12" db="EMBL/GenBank/DDBJ databases">
        <title>Tengunoibacter tsumagoiensis gen. nov., sp. nov., Dictyobacter kobayashii sp. nov., D. alpinus sp. nov., and D. joshuensis sp. nov. and description of Dictyobacteraceae fam. nov. within the order Ktedonobacterales isolated from Tengu-no-mugimeshi.</title>
        <authorList>
            <person name="Wang C.M."/>
            <person name="Zheng Y."/>
            <person name="Sakai Y."/>
            <person name="Toyoda A."/>
            <person name="Minakuchi Y."/>
            <person name="Abe K."/>
            <person name="Yokota A."/>
            <person name="Yabe S."/>
        </authorList>
    </citation>
    <scope>NUCLEOTIDE SEQUENCE [LARGE SCALE GENOMIC DNA]</scope>
    <source>
        <strain evidence="2">Uno3</strain>
    </source>
</reference>